<dbReference type="PANTHER" id="PTHR30589:SF0">
    <property type="entry name" value="PHOSPHATIDYLGLYCEROL--PROLIPOPROTEIN DIACYLGLYCERYL TRANSFERASE"/>
    <property type="match status" value="1"/>
</dbReference>
<proteinExistence type="inferred from homology"/>
<evidence type="ECO:0000256" key="6">
    <source>
        <dbReference type="ARBA" id="ARBA00023136"/>
    </source>
</evidence>
<dbReference type="HAMAP" id="MF_01147">
    <property type="entry name" value="Lgt"/>
    <property type="match status" value="1"/>
</dbReference>
<evidence type="ECO:0000313" key="9">
    <source>
        <dbReference type="Proteomes" id="UP000237662"/>
    </source>
</evidence>
<reference evidence="8 9" key="1">
    <citation type="submission" date="2018-02" db="EMBL/GenBank/DDBJ databases">
        <title>Genomic Encyclopedia of Archaeal and Bacterial Type Strains, Phase II (KMG-II): from individual species to whole genera.</title>
        <authorList>
            <person name="Goeker M."/>
        </authorList>
    </citation>
    <scope>NUCLEOTIDE SEQUENCE [LARGE SCALE GENOMIC DNA]</scope>
    <source>
        <strain evidence="8 9">DSM 29526</strain>
    </source>
</reference>
<feature type="transmembrane region" description="Helical" evidence="7">
    <location>
        <begin position="215"/>
        <end position="233"/>
    </location>
</feature>
<evidence type="ECO:0000256" key="2">
    <source>
        <dbReference type="ARBA" id="ARBA00022475"/>
    </source>
</evidence>
<evidence type="ECO:0000256" key="1">
    <source>
        <dbReference type="ARBA" id="ARBA00007150"/>
    </source>
</evidence>
<comment type="pathway">
    <text evidence="7">Protein modification; lipoprotein biosynthesis (diacylglyceryl transfer).</text>
</comment>
<dbReference type="GO" id="GO:0005886">
    <property type="term" value="C:plasma membrane"/>
    <property type="evidence" value="ECO:0007669"/>
    <property type="project" value="UniProtKB-SubCell"/>
</dbReference>
<dbReference type="InterPro" id="IPR001640">
    <property type="entry name" value="Lgt"/>
</dbReference>
<feature type="transmembrane region" description="Helical" evidence="7">
    <location>
        <begin position="297"/>
        <end position="314"/>
    </location>
</feature>
<dbReference type="AlphaFoldDB" id="A0A2S6I0U5"/>
<keyword evidence="8" id="KW-0449">Lipoprotein</keyword>
<dbReference type="RefSeq" id="WP_104421292.1">
    <property type="nucleotide sequence ID" value="NZ_PTJC01000007.1"/>
</dbReference>
<evidence type="ECO:0000256" key="7">
    <source>
        <dbReference type="HAMAP-Rule" id="MF_01147"/>
    </source>
</evidence>
<feature type="transmembrane region" description="Helical" evidence="7">
    <location>
        <begin position="20"/>
        <end position="42"/>
    </location>
</feature>
<protein>
    <recommendedName>
        <fullName evidence="7">Phosphatidylglycerol--prolipoprotein diacylglyceryl transferase</fullName>
        <ecNumber evidence="7">2.5.1.145</ecNumber>
    </recommendedName>
</protein>
<keyword evidence="5 7" id="KW-1133">Transmembrane helix</keyword>
<dbReference type="EC" id="2.5.1.145" evidence="7"/>
<dbReference type="GO" id="GO:0008961">
    <property type="term" value="F:phosphatidylglycerol-prolipoprotein diacylglyceryl transferase activity"/>
    <property type="evidence" value="ECO:0007669"/>
    <property type="project" value="UniProtKB-UniRule"/>
</dbReference>
<dbReference type="OrthoDB" id="871140at2"/>
<feature type="binding site" evidence="7">
    <location>
        <position position="234"/>
    </location>
    <ligand>
        <name>a 1,2-diacyl-sn-glycero-3-phospho-(1'-sn-glycerol)</name>
        <dbReference type="ChEBI" id="CHEBI:64716"/>
    </ligand>
</feature>
<sequence>MYPDLSYLLYDLIGTARDNGFSIVKTFGLFLLLAFIVAAKLVKMELQRRERIGQLRGESTLRVPGHTVTAADYVTNTILGFLLGYKIPYAIANFEAWQLDPSGTLLSTDGYFLTGLLGAALFFGYYYQIGRKQGELPEPQPVVVYPSDRVGPITMMAALGGLLGAKFFAVIEYWDRFLQNPIQELFSGGGLAIYGGLIGGGVAVFLYLRKHKIPVLPVMDAVAPALIVAYGVGRIGCQLSGDGDWGTAITAIPDGWFLPDWLYGFDYPNNVLNRGVPIPGCADQYCSVLPELHYPTPIYETLMAFAIGGILWAVRKPLTVFPAMLFCIYLFFNGVERFFIEYVRLNDQYDFLGFSLTQAQIIALGFMLAGIVGGIWVYRRGRVVYNRGAPGAQEPR</sequence>
<evidence type="ECO:0000256" key="5">
    <source>
        <dbReference type="ARBA" id="ARBA00022989"/>
    </source>
</evidence>
<comment type="similarity">
    <text evidence="1 7">Belongs to the Lgt family.</text>
</comment>
<dbReference type="PANTHER" id="PTHR30589">
    <property type="entry name" value="PROLIPOPROTEIN DIACYLGLYCERYL TRANSFERASE"/>
    <property type="match status" value="1"/>
</dbReference>
<keyword evidence="6 7" id="KW-0472">Membrane</keyword>
<dbReference type="GO" id="GO:0042158">
    <property type="term" value="P:lipoprotein biosynthetic process"/>
    <property type="evidence" value="ECO:0007669"/>
    <property type="project" value="UniProtKB-UniRule"/>
</dbReference>
<keyword evidence="2 7" id="KW-1003">Cell membrane</keyword>
<keyword evidence="9" id="KW-1185">Reference proteome</keyword>
<feature type="transmembrane region" description="Helical" evidence="7">
    <location>
        <begin position="191"/>
        <end position="208"/>
    </location>
</feature>
<dbReference type="UniPathway" id="UPA00664"/>
<comment type="catalytic activity">
    <reaction evidence="7">
        <text>L-cysteinyl-[prolipoprotein] + a 1,2-diacyl-sn-glycero-3-phospho-(1'-sn-glycerol) = an S-1,2-diacyl-sn-glyceryl-L-cysteinyl-[prolipoprotein] + sn-glycerol 1-phosphate + H(+)</text>
        <dbReference type="Rhea" id="RHEA:56712"/>
        <dbReference type="Rhea" id="RHEA-COMP:14679"/>
        <dbReference type="Rhea" id="RHEA-COMP:14680"/>
        <dbReference type="ChEBI" id="CHEBI:15378"/>
        <dbReference type="ChEBI" id="CHEBI:29950"/>
        <dbReference type="ChEBI" id="CHEBI:57685"/>
        <dbReference type="ChEBI" id="CHEBI:64716"/>
        <dbReference type="ChEBI" id="CHEBI:140658"/>
        <dbReference type="EC" id="2.5.1.145"/>
    </reaction>
</comment>
<evidence type="ECO:0000256" key="3">
    <source>
        <dbReference type="ARBA" id="ARBA00022679"/>
    </source>
</evidence>
<feature type="transmembrane region" description="Helical" evidence="7">
    <location>
        <begin position="150"/>
        <end position="171"/>
    </location>
</feature>
<dbReference type="EMBL" id="PTJC01000007">
    <property type="protein sequence ID" value="PPK84566.1"/>
    <property type="molecule type" value="Genomic_DNA"/>
</dbReference>
<comment type="caution">
    <text evidence="8">The sequence shown here is derived from an EMBL/GenBank/DDBJ whole genome shotgun (WGS) entry which is preliminary data.</text>
</comment>
<gene>
    <name evidence="7" type="primary">lgt</name>
    <name evidence="8" type="ORF">CLV84_3728</name>
</gene>
<comment type="function">
    <text evidence="7">Catalyzes the transfer of the diacylglyceryl group from phosphatidylglycerol to the sulfhydryl group of the N-terminal cysteine of a prolipoprotein, the first step in the formation of mature lipoproteins.</text>
</comment>
<keyword evidence="4 7" id="KW-0812">Transmembrane</keyword>
<feature type="transmembrane region" description="Helical" evidence="7">
    <location>
        <begin position="111"/>
        <end position="129"/>
    </location>
</feature>
<evidence type="ECO:0000256" key="4">
    <source>
        <dbReference type="ARBA" id="ARBA00022692"/>
    </source>
</evidence>
<feature type="transmembrane region" description="Helical" evidence="7">
    <location>
        <begin position="70"/>
        <end position="91"/>
    </location>
</feature>
<feature type="transmembrane region" description="Helical" evidence="7">
    <location>
        <begin position="321"/>
        <end position="340"/>
    </location>
</feature>
<comment type="subcellular location">
    <subcellularLocation>
        <location evidence="7">Cell membrane</location>
        <topology evidence="7">Multi-pass membrane protein</topology>
    </subcellularLocation>
</comment>
<name>A0A2S6I0U5_9BACT</name>
<organism evidence="8 9">
    <name type="scientific">Neolewinella xylanilytica</name>
    <dbReference type="NCBI Taxonomy" id="1514080"/>
    <lineage>
        <taxon>Bacteria</taxon>
        <taxon>Pseudomonadati</taxon>
        <taxon>Bacteroidota</taxon>
        <taxon>Saprospiria</taxon>
        <taxon>Saprospirales</taxon>
        <taxon>Lewinellaceae</taxon>
        <taxon>Neolewinella</taxon>
    </lineage>
</organism>
<accession>A0A2S6I0U5</accession>
<dbReference type="Pfam" id="PF01790">
    <property type="entry name" value="LGT"/>
    <property type="match status" value="1"/>
</dbReference>
<dbReference type="Proteomes" id="UP000237662">
    <property type="component" value="Unassembled WGS sequence"/>
</dbReference>
<keyword evidence="3 7" id="KW-0808">Transferase</keyword>
<feature type="transmembrane region" description="Helical" evidence="7">
    <location>
        <begin position="360"/>
        <end position="378"/>
    </location>
</feature>
<evidence type="ECO:0000313" key="8">
    <source>
        <dbReference type="EMBL" id="PPK84566.1"/>
    </source>
</evidence>